<sequence length="297" mass="34502">MKEKLFCNSCKGLRNQTEIHKIEKRGGDEEGDFQWYKSYSLIQCNGCDNISFFKVSGDTEMYEQDEYGHQDYYFDKSVYPPYLKRGEAIKQPFYLPEKIRTIYSETIASFKSNSSILTAGGLRAIIEAICNHLKIKGRNLAERIDGLSENGNLTLAESKRLHSIRFLGNDALHEIEKPKDEHLYLLLEIVNHLLSNLFVNDKKLKGRVETMIDSYDDFIRLIQNRIDDEMVGKKMTLSNILDKSKRLITKKNLNVFENSFIKDISSKKITFVKVVKKKPENIYEIMEKPLLFQFGIV</sequence>
<keyword evidence="3" id="KW-1185">Reference proteome</keyword>
<dbReference type="Pfam" id="PF13643">
    <property type="entry name" value="DUF4145"/>
    <property type="match status" value="1"/>
</dbReference>
<protein>
    <submittedName>
        <fullName evidence="2">DUF4145 domain-containing protein</fullName>
    </submittedName>
</protein>
<name>A0ABS5WEV4_9FLAO</name>
<dbReference type="EMBL" id="JACATN010000003">
    <property type="protein sequence ID" value="MBT2161471.1"/>
    <property type="molecule type" value="Genomic_DNA"/>
</dbReference>
<gene>
    <name evidence="2" type="ORF">HW347_09350</name>
</gene>
<organism evidence="2 3">
    <name type="scientific">Zobellia barbeyronii</name>
    <dbReference type="NCBI Taxonomy" id="2748009"/>
    <lineage>
        <taxon>Bacteria</taxon>
        <taxon>Pseudomonadati</taxon>
        <taxon>Bacteroidota</taxon>
        <taxon>Flavobacteriia</taxon>
        <taxon>Flavobacteriales</taxon>
        <taxon>Flavobacteriaceae</taxon>
        <taxon>Zobellia</taxon>
    </lineage>
</organism>
<comment type="caution">
    <text evidence="2">The sequence shown here is derived from an EMBL/GenBank/DDBJ whole genome shotgun (WGS) entry which is preliminary data.</text>
</comment>
<evidence type="ECO:0000313" key="2">
    <source>
        <dbReference type="EMBL" id="MBT2161471.1"/>
    </source>
</evidence>
<proteinExistence type="predicted"/>
<reference evidence="2 3" key="1">
    <citation type="submission" date="2020-06" db="EMBL/GenBank/DDBJ databases">
        <authorList>
            <person name="Isaeva M.P."/>
            <person name="Chernysheva N.Y."/>
        </authorList>
    </citation>
    <scope>NUCLEOTIDE SEQUENCE [LARGE SCALE GENOMIC DNA]</scope>
    <source>
        <strain evidence="2 3">KMM 6746</strain>
    </source>
</reference>
<dbReference type="InterPro" id="IPR025285">
    <property type="entry name" value="DUF4145"/>
</dbReference>
<feature type="domain" description="DUF4145" evidence="1">
    <location>
        <begin position="108"/>
        <end position="190"/>
    </location>
</feature>
<accession>A0ABS5WEV4</accession>
<evidence type="ECO:0000259" key="1">
    <source>
        <dbReference type="Pfam" id="PF13643"/>
    </source>
</evidence>
<dbReference type="RefSeq" id="WP_214611637.1">
    <property type="nucleotide sequence ID" value="NZ_JACATN010000003.1"/>
</dbReference>
<reference evidence="3" key="2">
    <citation type="submission" date="2023-07" db="EMBL/GenBank/DDBJ databases">
        <title>Zobellia barbeyronii sp. nov., a new marine flavobacterium, isolated from green and red algae.</title>
        <authorList>
            <person name="Nedashkovskaya O.I."/>
            <person name="Otstavnykh N."/>
            <person name="Zhukova N."/>
            <person name="Guzev K."/>
            <person name="Chausova V."/>
            <person name="Tekutyeva L."/>
            <person name="Mikhailov V."/>
            <person name="Isaeva M."/>
        </authorList>
    </citation>
    <scope>NUCLEOTIDE SEQUENCE [LARGE SCALE GENOMIC DNA]</scope>
    <source>
        <strain evidence="3">KMM 6746</strain>
    </source>
</reference>
<dbReference type="Proteomes" id="UP000740413">
    <property type="component" value="Unassembled WGS sequence"/>
</dbReference>
<evidence type="ECO:0000313" key="3">
    <source>
        <dbReference type="Proteomes" id="UP000740413"/>
    </source>
</evidence>